<evidence type="ECO:0008006" key="4">
    <source>
        <dbReference type="Google" id="ProtNLM"/>
    </source>
</evidence>
<name>A0A916W9R5_9BACI</name>
<dbReference type="RefSeq" id="WP_188384783.1">
    <property type="nucleotide sequence ID" value="NZ_BMEY01000010.1"/>
</dbReference>
<keyword evidence="1" id="KW-0812">Transmembrane</keyword>
<gene>
    <name evidence="2" type="ORF">GCM10008025_22750</name>
</gene>
<feature type="transmembrane region" description="Helical" evidence="1">
    <location>
        <begin position="162"/>
        <end position="187"/>
    </location>
</feature>
<proteinExistence type="predicted"/>
<feature type="transmembrane region" description="Helical" evidence="1">
    <location>
        <begin position="289"/>
        <end position="306"/>
    </location>
</feature>
<keyword evidence="1" id="KW-1133">Transmembrane helix</keyword>
<feature type="transmembrane region" description="Helical" evidence="1">
    <location>
        <begin position="207"/>
        <end position="237"/>
    </location>
</feature>
<reference evidence="2" key="1">
    <citation type="journal article" date="2014" name="Int. J. Syst. Evol. Microbiol.">
        <title>Complete genome sequence of Corynebacterium casei LMG S-19264T (=DSM 44701T), isolated from a smear-ripened cheese.</title>
        <authorList>
            <consortium name="US DOE Joint Genome Institute (JGI-PGF)"/>
            <person name="Walter F."/>
            <person name="Albersmeier A."/>
            <person name="Kalinowski J."/>
            <person name="Ruckert C."/>
        </authorList>
    </citation>
    <scope>NUCLEOTIDE SEQUENCE</scope>
    <source>
        <strain evidence="2">CGMCC 1.12408</strain>
    </source>
</reference>
<reference evidence="2" key="2">
    <citation type="submission" date="2020-09" db="EMBL/GenBank/DDBJ databases">
        <authorList>
            <person name="Sun Q."/>
            <person name="Zhou Y."/>
        </authorList>
    </citation>
    <scope>NUCLEOTIDE SEQUENCE</scope>
    <source>
        <strain evidence="2">CGMCC 1.12408</strain>
    </source>
</reference>
<feature type="transmembrane region" description="Helical" evidence="1">
    <location>
        <begin position="257"/>
        <end position="282"/>
    </location>
</feature>
<feature type="transmembrane region" description="Helical" evidence="1">
    <location>
        <begin position="346"/>
        <end position="366"/>
    </location>
</feature>
<protein>
    <recommendedName>
        <fullName evidence="4">ABC transporter permease</fullName>
    </recommendedName>
</protein>
<dbReference type="EMBL" id="BMEY01000010">
    <property type="protein sequence ID" value="GGA78696.1"/>
    <property type="molecule type" value="Genomic_DNA"/>
</dbReference>
<evidence type="ECO:0000313" key="3">
    <source>
        <dbReference type="Proteomes" id="UP000613512"/>
    </source>
</evidence>
<evidence type="ECO:0000256" key="1">
    <source>
        <dbReference type="SAM" id="Phobius"/>
    </source>
</evidence>
<keyword evidence="3" id="KW-1185">Reference proteome</keyword>
<feature type="transmembrane region" description="Helical" evidence="1">
    <location>
        <begin position="20"/>
        <end position="36"/>
    </location>
</feature>
<sequence>MFTLMKTIFIVERKNIKFKSILSLIILFIIGSFIYLENSQFRELEPATAAEVVAKNAALDLYKKTDATDPEVASAIYRNLNLQSTKLALRSLGLITKDDSIYIQGAIELTQVRNEIYTMNGFNEVAQYMPTYRQNRLDQVFYMAIQDQNKELLVDNSNFPTYIILFLFVLGYSWYLLVGIFSSDILLEEENHQSLVKGYPFTMATKLLAKICSYLIFIIGLLFFTFFITILIASIMYDIDLTYPVAIFNGDYFTIAIWEYIGISFIYFICLSLTALTISIVLNYYVKNLYIITFVHFILFFIMQLLPATGKWLWFMPFNYFNFSTLINGQTAESAGNQMIRLSNGFIILVTTFIVMLLFIYWQFYLSQIRHSNKLNRGGGKA</sequence>
<comment type="caution">
    <text evidence="2">The sequence shown here is derived from an EMBL/GenBank/DDBJ whole genome shotgun (WGS) entry which is preliminary data.</text>
</comment>
<keyword evidence="1" id="KW-0472">Membrane</keyword>
<organism evidence="2 3">
    <name type="scientific">Ornithinibacillus halotolerans</name>
    <dbReference type="NCBI Taxonomy" id="1274357"/>
    <lineage>
        <taxon>Bacteria</taxon>
        <taxon>Bacillati</taxon>
        <taxon>Bacillota</taxon>
        <taxon>Bacilli</taxon>
        <taxon>Bacillales</taxon>
        <taxon>Bacillaceae</taxon>
        <taxon>Ornithinibacillus</taxon>
    </lineage>
</organism>
<accession>A0A916W9R5</accession>
<dbReference type="Proteomes" id="UP000613512">
    <property type="component" value="Unassembled WGS sequence"/>
</dbReference>
<evidence type="ECO:0000313" key="2">
    <source>
        <dbReference type="EMBL" id="GGA78696.1"/>
    </source>
</evidence>
<dbReference type="AlphaFoldDB" id="A0A916W9R5"/>